<dbReference type="InterPro" id="IPR002347">
    <property type="entry name" value="SDR_fam"/>
</dbReference>
<dbReference type="GO" id="GO:0008206">
    <property type="term" value="P:bile acid metabolic process"/>
    <property type="evidence" value="ECO:0007669"/>
    <property type="project" value="UniProtKB-ARBA"/>
</dbReference>
<evidence type="ECO:0000256" key="2">
    <source>
        <dbReference type="ARBA" id="ARBA00023002"/>
    </source>
</evidence>
<dbReference type="EMBL" id="DVJN01000185">
    <property type="protein sequence ID" value="HIS93183.1"/>
    <property type="molecule type" value="Genomic_DNA"/>
</dbReference>
<keyword evidence="2" id="KW-0560">Oxidoreductase</keyword>
<dbReference type="SUPFAM" id="SSF51735">
    <property type="entry name" value="NAD(P)-binding Rossmann-fold domains"/>
    <property type="match status" value="1"/>
</dbReference>
<dbReference type="PANTHER" id="PTHR42760:SF133">
    <property type="entry name" value="3-OXOACYL-[ACYL-CARRIER-PROTEIN] REDUCTASE"/>
    <property type="match status" value="1"/>
</dbReference>
<dbReference type="Pfam" id="PF13561">
    <property type="entry name" value="adh_short_C2"/>
    <property type="match status" value="1"/>
</dbReference>
<dbReference type="FunFam" id="3.40.50.720:FF:000084">
    <property type="entry name" value="Short-chain dehydrogenase reductase"/>
    <property type="match status" value="1"/>
</dbReference>
<dbReference type="GO" id="GO:0016616">
    <property type="term" value="F:oxidoreductase activity, acting on the CH-OH group of donors, NAD or NADP as acceptor"/>
    <property type="evidence" value="ECO:0007669"/>
    <property type="project" value="TreeGrafter"/>
</dbReference>
<evidence type="ECO:0000256" key="1">
    <source>
        <dbReference type="ARBA" id="ARBA00006484"/>
    </source>
</evidence>
<dbReference type="InterPro" id="IPR036291">
    <property type="entry name" value="NAD(P)-bd_dom_sf"/>
</dbReference>
<evidence type="ECO:0000313" key="3">
    <source>
        <dbReference type="EMBL" id="HIS93183.1"/>
    </source>
</evidence>
<dbReference type="PANTHER" id="PTHR42760">
    <property type="entry name" value="SHORT-CHAIN DEHYDROGENASES/REDUCTASES FAMILY MEMBER"/>
    <property type="match status" value="1"/>
</dbReference>
<gene>
    <name evidence="3" type="ORF">IAA84_09235</name>
</gene>
<dbReference type="PRINTS" id="PR00081">
    <property type="entry name" value="GDHRDH"/>
</dbReference>
<proteinExistence type="inferred from homology"/>
<reference evidence="3" key="2">
    <citation type="journal article" date="2021" name="PeerJ">
        <title>Extensive microbial diversity within the chicken gut microbiome revealed by metagenomics and culture.</title>
        <authorList>
            <person name="Gilroy R."/>
            <person name="Ravi A."/>
            <person name="Getino M."/>
            <person name="Pursley I."/>
            <person name="Horton D.L."/>
            <person name="Alikhan N.F."/>
            <person name="Baker D."/>
            <person name="Gharbi K."/>
            <person name="Hall N."/>
            <person name="Watson M."/>
            <person name="Adriaenssens E.M."/>
            <person name="Foster-Nyarko E."/>
            <person name="Jarju S."/>
            <person name="Secka A."/>
            <person name="Antonio M."/>
            <person name="Oren A."/>
            <person name="Chaudhuri R.R."/>
            <person name="La Ragione R."/>
            <person name="Hildebrand F."/>
            <person name="Pallen M.J."/>
        </authorList>
    </citation>
    <scope>NUCLEOTIDE SEQUENCE</scope>
    <source>
        <strain evidence="3">13766</strain>
    </source>
</reference>
<dbReference type="Gene3D" id="3.40.50.720">
    <property type="entry name" value="NAD(P)-binding Rossmann-like Domain"/>
    <property type="match status" value="1"/>
</dbReference>
<protein>
    <submittedName>
        <fullName evidence="3">SDR family oxidoreductase</fullName>
    </submittedName>
</protein>
<dbReference type="PRINTS" id="PR00080">
    <property type="entry name" value="SDRFAMILY"/>
</dbReference>
<dbReference type="AlphaFoldDB" id="A0A9D1G0Q5"/>
<organism evidence="3 4">
    <name type="scientific">Candidatus Alectryocaccomicrobium excrementavium</name>
    <dbReference type="NCBI Taxonomy" id="2840668"/>
    <lineage>
        <taxon>Bacteria</taxon>
        <taxon>Bacillati</taxon>
        <taxon>Bacillota</taxon>
        <taxon>Clostridia</taxon>
        <taxon>Candidatus Alectryocaccomicrobium</taxon>
    </lineage>
</organism>
<comment type="similarity">
    <text evidence="1">Belongs to the short-chain dehydrogenases/reductases (SDR) family.</text>
</comment>
<dbReference type="Proteomes" id="UP000824140">
    <property type="component" value="Unassembled WGS sequence"/>
</dbReference>
<sequence>MRDAKALFDLSGRVAIVTGGRGLYGSAISAGLCEMGATVVVASRNLARCEELAASLRAAGHSAVGMALDLDDDASIRALAKGVTDRFGQIDILVNNAVDRSNMAPLSTATRRQLQASASTNLNGQILLSQAVLESMVARQRGSIINISSMRGLDCPHFPFYPQSMGDQPVNYTTEKWAMVGLTKYMAGRYGRHHIRVNCIAPGGYNPALAENPDARAFVNTYRENCPLGRWANEDDIKGPVVFLASDAASYITGATLVMDGGWTIW</sequence>
<name>A0A9D1G0Q5_9FIRM</name>
<evidence type="ECO:0000313" key="4">
    <source>
        <dbReference type="Proteomes" id="UP000824140"/>
    </source>
</evidence>
<reference evidence="3" key="1">
    <citation type="submission" date="2020-10" db="EMBL/GenBank/DDBJ databases">
        <authorList>
            <person name="Gilroy R."/>
        </authorList>
    </citation>
    <scope>NUCLEOTIDE SEQUENCE</scope>
    <source>
        <strain evidence="3">13766</strain>
    </source>
</reference>
<accession>A0A9D1G0Q5</accession>
<comment type="caution">
    <text evidence="3">The sequence shown here is derived from an EMBL/GenBank/DDBJ whole genome shotgun (WGS) entry which is preliminary data.</text>
</comment>